<evidence type="ECO:0000313" key="2">
    <source>
        <dbReference type="EMBL" id="SHJ55718.1"/>
    </source>
</evidence>
<proteinExistence type="predicted"/>
<dbReference type="Pfam" id="PF01381">
    <property type="entry name" value="HTH_3"/>
    <property type="match status" value="1"/>
</dbReference>
<evidence type="ECO:0000313" key="3">
    <source>
        <dbReference type="Proteomes" id="UP000184290"/>
    </source>
</evidence>
<dbReference type="CDD" id="cd00093">
    <property type="entry name" value="HTH_XRE"/>
    <property type="match status" value="1"/>
</dbReference>
<feature type="domain" description="HTH cro/C1-type" evidence="1">
    <location>
        <begin position="7"/>
        <end position="39"/>
    </location>
</feature>
<dbReference type="Proteomes" id="UP000184290">
    <property type="component" value="Unassembled WGS sequence"/>
</dbReference>
<sequence>MTPADFKTWRERCGLSRRRAAQALGLSLPSIYNYELGVRRESGKPVRIPHTVALACTALAHGLPAWDETQGNGVRRVAAQAFVDVEARRV</sequence>
<evidence type="ECO:0000259" key="1">
    <source>
        <dbReference type="Pfam" id="PF01381"/>
    </source>
</evidence>
<gene>
    <name evidence="2" type="ORF">SAMN02745911_2859</name>
</gene>
<keyword evidence="3" id="KW-1185">Reference proteome</keyword>
<dbReference type="InterPro" id="IPR010982">
    <property type="entry name" value="Lambda_DNA-bd_dom_sf"/>
</dbReference>
<comment type="caution">
    <text evidence="2">The sequence shown here is derived from an EMBL/GenBank/DDBJ whole genome shotgun (WGS) entry which is preliminary data.</text>
</comment>
<dbReference type="RefSeq" id="WP_073469320.1">
    <property type="nucleotide sequence ID" value="NZ_FQZC01000003.1"/>
</dbReference>
<protein>
    <submittedName>
        <fullName evidence="2">Helix-turn-helix domain-containing protein</fullName>
    </submittedName>
</protein>
<dbReference type="Gene3D" id="1.10.260.40">
    <property type="entry name" value="lambda repressor-like DNA-binding domains"/>
    <property type="match status" value="1"/>
</dbReference>
<accession>A0ABY1IN98</accession>
<organism evidence="2 3">
    <name type="scientific">Aureimonas altamirensis DSM 21988</name>
    <dbReference type="NCBI Taxonomy" id="1121026"/>
    <lineage>
        <taxon>Bacteria</taxon>
        <taxon>Pseudomonadati</taxon>
        <taxon>Pseudomonadota</taxon>
        <taxon>Alphaproteobacteria</taxon>
        <taxon>Hyphomicrobiales</taxon>
        <taxon>Aurantimonadaceae</taxon>
        <taxon>Aureimonas</taxon>
    </lineage>
</organism>
<dbReference type="InterPro" id="IPR001387">
    <property type="entry name" value="Cro/C1-type_HTH"/>
</dbReference>
<reference evidence="2 3" key="1">
    <citation type="submission" date="2016-11" db="EMBL/GenBank/DDBJ databases">
        <authorList>
            <person name="Varghese N."/>
            <person name="Submissions S."/>
        </authorList>
    </citation>
    <scope>NUCLEOTIDE SEQUENCE [LARGE SCALE GENOMIC DNA]</scope>
    <source>
        <strain evidence="2 3">DSM 21988</strain>
    </source>
</reference>
<dbReference type="EMBL" id="FQZC01000003">
    <property type="protein sequence ID" value="SHJ55718.1"/>
    <property type="molecule type" value="Genomic_DNA"/>
</dbReference>
<name>A0ABY1IN98_9HYPH</name>
<dbReference type="SUPFAM" id="SSF47413">
    <property type="entry name" value="lambda repressor-like DNA-binding domains"/>
    <property type="match status" value="1"/>
</dbReference>